<dbReference type="EMBL" id="MF768985">
    <property type="protein sequence ID" value="ATU83529.1"/>
    <property type="molecule type" value="Genomic_DNA"/>
</dbReference>
<keyword evidence="1" id="KW-1133">Transmembrane helix</keyword>
<name>A0A2D3I569_9VIRU</name>
<sequence>MKDGERHDCVKLDGVNASQIPDNVLCFWFHAFNTILLAHGFLGKKKLHCQKRRVVNVTQKETVFSLEETHNLVKLIIVIDDAIIDIGSKGRDLFRGWRRLVDVVLVSRTAARFPSRSSFLIIFFLVVSISRIVQSFTRHLLL</sequence>
<reference evidence="2" key="1">
    <citation type="journal article" date="2018" name="Aquaculture">
        <title>Complete genome sequence of a white spot syndrome virus associated with a disease incursion in Australia.</title>
        <authorList>
            <person name="Oakey J."/>
            <person name="Smith C.S."/>
        </authorList>
    </citation>
    <scope>NUCLEOTIDE SEQUENCE [LARGE SCALE GENOMIC DNA]</scope>
    <source>
        <strain evidence="2">WSSV-AU</strain>
    </source>
</reference>
<evidence type="ECO:0000256" key="1">
    <source>
        <dbReference type="SAM" id="Phobius"/>
    </source>
</evidence>
<evidence type="ECO:0000313" key="2">
    <source>
        <dbReference type="EMBL" id="ATU83529.1"/>
    </source>
</evidence>
<accession>A0A2D3I569</accession>
<keyword evidence="1" id="KW-0472">Membrane</keyword>
<feature type="transmembrane region" description="Helical" evidence="1">
    <location>
        <begin position="118"/>
        <end position="137"/>
    </location>
</feature>
<protein>
    <submittedName>
        <fullName evidence="2">ORF394</fullName>
    </submittedName>
</protein>
<keyword evidence="1" id="KW-0812">Transmembrane</keyword>
<dbReference type="Proteomes" id="UP000267516">
    <property type="component" value="Segment"/>
</dbReference>
<feature type="transmembrane region" description="Helical" evidence="1">
    <location>
        <begin position="27"/>
        <end position="43"/>
    </location>
</feature>
<proteinExistence type="predicted"/>
<organism evidence="2">
    <name type="scientific">White spot syndrome virus</name>
    <dbReference type="NCBI Taxonomy" id="342409"/>
    <lineage>
        <taxon>Viruses</taxon>
        <taxon>Viruses incertae sedis</taxon>
        <taxon>Naldaviricetes</taxon>
        <taxon>Nimaviridae</taxon>
        <taxon>Whispovirus</taxon>
    </lineage>
</organism>